<reference evidence="2" key="1">
    <citation type="submission" date="2022-12" db="EMBL/GenBank/DDBJ databases">
        <title>Draft genome assemblies for two species of Escallonia (Escalloniales).</title>
        <authorList>
            <person name="Chanderbali A."/>
            <person name="Dervinis C."/>
            <person name="Anghel I."/>
            <person name="Soltis D."/>
            <person name="Soltis P."/>
            <person name="Zapata F."/>
        </authorList>
    </citation>
    <scope>NUCLEOTIDE SEQUENCE</scope>
    <source>
        <strain evidence="2">UCBG92.1500</strain>
        <tissue evidence="2">Leaf</tissue>
    </source>
</reference>
<comment type="caution">
    <text evidence="2">The sequence shown here is derived from an EMBL/GenBank/DDBJ whole genome shotgun (WGS) entry which is preliminary data.</text>
</comment>
<keyword evidence="3" id="KW-1185">Reference proteome</keyword>
<evidence type="ECO:0000313" key="2">
    <source>
        <dbReference type="EMBL" id="KAK2988201.1"/>
    </source>
</evidence>
<name>A0AA88UN41_9ASTE</name>
<protein>
    <submittedName>
        <fullName evidence="2">Uncharacterized protein</fullName>
    </submittedName>
</protein>
<gene>
    <name evidence="2" type="ORF">RJ640_020683</name>
</gene>
<organism evidence="2 3">
    <name type="scientific">Escallonia rubra</name>
    <dbReference type="NCBI Taxonomy" id="112253"/>
    <lineage>
        <taxon>Eukaryota</taxon>
        <taxon>Viridiplantae</taxon>
        <taxon>Streptophyta</taxon>
        <taxon>Embryophyta</taxon>
        <taxon>Tracheophyta</taxon>
        <taxon>Spermatophyta</taxon>
        <taxon>Magnoliopsida</taxon>
        <taxon>eudicotyledons</taxon>
        <taxon>Gunneridae</taxon>
        <taxon>Pentapetalae</taxon>
        <taxon>asterids</taxon>
        <taxon>campanulids</taxon>
        <taxon>Escalloniales</taxon>
        <taxon>Escalloniaceae</taxon>
        <taxon>Escallonia</taxon>
    </lineage>
</organism>
<dbReference type="Proteomes" id="UP001187471">
    <property type="component" value="Unassembled WGS sequence"/>
</dbReference>
<evidence type="ECO:0000313" key="3">
    <source>
        <dbReference type="Proteomes" id="UP001187471"/>
    </source>
</evidence>
<dbReference type="AlphaFoldDB" id="A0AA88UN41"/>
<accession>A0AA88UN41</accession>
<evidence type="ECO:0000256" key="1">
    <source>
        <dbReference type="SAM" id="MobiDB-lite"/>
    </source>
</evidence>
<proteinExistence type="predicted"/>
<dbReference type="EMBL" id="JAVXUO010000908">
    <property type="protein sequence ID" value="KAK2988201.1"/>
    <property type="molecule type" value="Genomic_DNA"/>
</dbReference>
<feature type="region of interest" description="Disordered" evidence="1">
    <location>
        <begin position="150"/>
        <end position="182"/>
    </location>
</feature>
<sequence>MAPERREYVKVNKICIAIIRWTFAITVRLREGKVAPATELEPAGNSPHFSHLASRICRQDGHEEWDPSHVSIQPTWNPWPHCGNTLISSPTINSARQMAQSENFPASFSEKVSLGRDLNTFFFSPLFAAGGFVARPVILPEILRIQAQRATATRPSTHMRAHSRAARMTTKSEPKLSSSSGSGSWWVAGDEELASARNLERRVICEERGEAKREGGREKDWDLKSGNDVLMCLNQVSMVYKESVTCSLTES</sequence>